<gene>
    <name evidence="11" type="ORF">B9J08_001705</name>
    <name evidence="12" type="ORF">CA7LBN_001496</name>
</gene>
<dbReference type="VEuPathDB" id="FungiDB:CJI97_002367"/>
<name>A0A2H0ZY68_CANAR</name>
<dbReference type="PANTHER" id="PTHR21072:SF13">
    <property type="entry name" value="GPI TRANSAMIDASE COMPONENT PIG-S"/>
    <property type="match status" value="1"/>
</dbReference>
<comment type="pathway">
    <text evidence="2">Glycolipid biosynthesis; glycosylphosphatidylinositol-anchor biosynthesis.</text>
</comment>
<protein>
    <recommendedName>
        <fullName evidence="13">GPI transamidase component PIG-S</fullName>
    </recommendedName>
</protein>
<evidence type="ECO:0008006" key="13">
    <source>
        <dbReference type="Google" id="ProtNLM"/>
    </source>
</evidence>
<comment type="similarity">
    <text evidence="3">Belongs to the PIGS family.</text>
</comment>
<dbReference type="InterPro" id="IPR019540">
    <property type="entry name" value="PtdIno-glycan_biosynth_class_S"/>
</dbReference>
<evidence type="ECO:0000256" key="5">
    <source>
        <dbReference type="ARBA" id="ARBA00022692"/>
    </source>
</evidence>
<evidence type="ECO:0000256" key="8">
    <source>
        <dbReference type="ARBA" id="ARBA00023136"/>
    </source>
</evidence>
<dbReference type="EMBL" id="PEKT02000004">
    <property type="protein sequence ID" value="PIS55601.1"/>
    <property type="molecule type" value="Genomic_DNA"/>
</dbReference>
<evidence type="ECO:0000256" key="2">
    <source>
        <dbReference type="ARBA" id="ARBA00004687"/>
    </source>
</evidence>
<keyword evidence="7 10" id="KW-1133">Transmembrane helix</keyword>
<dbReference type="OMA" id="AEHKYAV"/>
<evidence type="ECO:0000256" key="4">
    <source>
        <dbReference type="ARBA" id="ARBA00022502"/>
    </source>
</evidence>
<comment type="subcellular location">
    <subcellularLocation>
        <location evidence="1">Endoplasmic reticulum membrane</location>
        <topology evidence="1">Multi-pass membrane protein</topology>
    </subcellularLocation>
</comment>
<accession>A0A2H0ZY68</accession>
<sequence length="501" mass="57496">MKRSQESESTKWTRRLVVWVISAFVVFLGAPMFFYTTSIHRAALPVEELMHRRNNFSEAIAIQVPLYIQCEESLDVDSLQRQIDNVIKSEWGVDNSWRVNLKLASEHTPDPLKDYIVDIVIDGDKKPSMMPNTLMSTVHANCKDCVSKKLLEVLELIFKNEVDTILDVIHRRVSKVEHNEVAVPHSSTYNLVFNLFVEDGRAVDWEIDDAVSSIQPLLDLLKHYTSFKITSQVQYYSKLHNPTLFDNETNRYIIPTKDLSTFINYGDWNLIIHDVYPTINFIVFFPAANHKGYPLMLENSKTNSFIVPQWGGVYIYNSEMPVLDDYTYTLHQEKLAPIFDIFAYQLLELMGVPKDPKSLLMRVASFHRIMAMKNLKHLIENLSSLVTLSNSLDEISIPESTFAHMVDSLDFFDKAVECLKTGLFDSAMEYSSKGLISSDKAFFEKEMVQQAYFPSEHKLAVFLPLLGPLGAIVIFGLIGSLKEQAKEKREKKKELENKKKS</sequence>
<dbReference type="UniPathway" id="UPA00196"/>
<evidence type="ECO:0000256" key="1">
    <source>
        <dbReference type="ARBA" id="ARBA00004477"/>
    </source>
</evidence>
<dbReference type="STRING" id="498019.A0A2H0ZY68"/>
<dbReference type="Proteomes" id="UP000825438">
    <property type="component" value="Chromosome I"/>
</dbReference>
<dbReference type="VEuPathDB" id="FungiDB:CJJ07_004955"/>
<dbReference type="VEuPathDB" id="FungiDB:B9J08_001705"/>
<keyword evidence="6" id="KW-0256">Endoplasmic reticulum</keyword>
<keyword evidence="5 10" id="KW-0812">Transmembrane</keyword>
<keyword evidence="4" id="KW-0337">GPI-anchor biosynthesis</keyword>
<feature type="transmembrane region" description="Helical" evidence="10">
    <location>
        <begin position="16"/>
        <end position="35"/>
    </location>
</feature>
<evidence type="ECO:0000256" key="9">
    <source>
        <dbReference type="ARBA" id="ARBA00023180"/>
    </source>
</evidence>
<reference evidence="12" key="3">
    <citation type="submission" date="2021-06" db="EMBL/GenBank/DDBJ databases">
        <title>Candida auris outbreak in lebanese hospital.</title>
        <authorList>
            <person name="Finianos M."/>
        </authorList>
    </citation>
    <scope>NUCLEOTIDE SEQUENCE</scope>
    <source>
        <strain evidence="12">CA7LBN</strain>
    </source>
</reference>
<dbReference type="VEuPathDB" id="FungiDB:CJJ09_001771"/>
<reference evidence="11" key="1">
    <citation type="journal article" date="2017" name="Clin. Infect. Dis.">
        <title>Simultaneous emergence of multidrug-resistant Candida auris on 3 continents confirmed by whole-genome sequencing and epidemiological analyses.</title>
        <authorList>
            <person name="Lockhart S.R."/>
            <person name="Etienne K.A."/>
            <person name="Vallabhaneni S."/>
            <person name="Farooqi J."/>
            <person name="Chowdhary A."/>
            <person name="Govender N.P."/>
            <person name="Colombo A.L."/>
            <person name="Calvo B."/>
            <person name="Cuomo C.A."/>
            <person name="Desjardins C.A."/>
            <person name="Berkow E.L."/>
            <person name="Castanheira M."/>
            <person name="Magobo R.E."/>
            <person name="Jabeen K."/>
            <person name="Asghar R.J."/>
            <person name="Meis J.F."/>
            <person name="Jackson B."/>
            <person name="Chiller T."/>
            <person name="Litvintseva A.P."/>
        </authorList>
    </citation>
    <scope>NUCLEOTIDE SEQUENCE [LARGE SCALE GENOMIC DNA]</scope>
    <source>
        <strain evidence="11">B8441</strain>
    </source>
</reference>
<reference evidence="11" key="2">
    <citation type="submission" date="2017-11" db="EMBL/GenBank/DDBJ databases">
        <title>Candida auris genome assembly and annotation.</title>
        <authorList>
            <person name="Munoz J.F."/>
            <person name="Gade L.G."/>
            <person name="Chow N.A."/>
            <person name="Litvintseva A.P."/>
            <person name="Loparev V.N."/>
            <person name="Cuomo C.A."/>
        </authorList>
    </citation>
    <scope>NUCLEOTIDE SEQUENCE</scope>
    <source>
        <strain evidence="11">B8441</strain>
    </source>
</reference>
<dbReference type="Pfam" id="PF10510">
    <property type="entry name" value="PIG-S"/>
    <property type="match status" value="1"/>
</dbReference>
<evidence type="ECO:0000313" key="11">
    <source>
        <dbReference type="EMBL" id="PIS55601.1"/>
    </source>
</evidence>
<dbReference type="PANTHER" id="PTHR21072">
    <property type="entry name" value="GPI TRANSAMIDASE COMPONENT PIG-S"/>
    <property type="match status" value="1"/>
</dbReference>
<feature type="transmembrane region" description="Helical" evidence="10">
    <location>
        <begin position="459"/>
        <end position="481"/>
    </location>
</feature>
<evidence type="ECO:0000313" key="12">
    <source>
        <dbReference type="EMBL" id="QWW22749.1"/>
    </source>
</evidence>
<dbReference type="GO" id="GO:0042765">
    <property type="term" value="C:GPI-anchor transamidase complex"/>
    <property type="evidence" value="ECO:0007669"/>
    <property type="project" value="InterPro"/>
</dbReference>
<keyword evidence="8 10" id="KW-0472">Membrane</keyword>
<dbReference type="AlphaFoldDB" id="A0A2H0ZY68"/>
<dbReference type="GO" id="GO:0006506">
    <property type="term" value="P:GPI anchor biosynthetic process"/>
    <property type="evidence" value="ECO:0007669"/>
    <property type="project" value="UniProtKB-UniPathway"/>
</dbReference>
<organism evidence="11">
    <name type="scientific">Candidozyma auris</name>
    <name type="common">Yeast</name>
    <name type="synonym">Candida auris</name>
    <dbReference type="NCBI Taxonomy" id="498019"/>
    <lineage>
        <taxon>Eukaryota</taxon>
        <taxon>Fungi</taxon>
        <taxon>Dikarya</taxon>
        <taxon>Ascomycota</taxon>
        <taxon>Saccharomycotina</taxon>
        <taxon>Pichiomycetes</taxon>
        <taxon>Metschnikowiaceae</taxon>
        <taxon>Candidozyma</taxon>
    </lineage>
</organism>
<keyword evidence="9" id="KW-0325">Glycoprotein</keyword>
<evidence type="ECO:0000256" key="3">
    <source>
        <dbReference type="ARBA" id="ARBA00005316"/>
    </source>
</evidence>
<dbReference type="VEuPathDB" id="FungiDB:CJI96_0000169"/>
<evidence type="ECO:0000256" key="6">
    <source>
        <dbReference type="ARBA" id="ARBA00022824"/>
    </source>
</evidence>
<dbReference type="EMBL" id="CP076749">
    <property type="protein sequence ID" value="QWW22749.1"/>
    <property type="molecule type" value="Genomic_DNA"/>
</dbReference>
<proteinExistence type="inferred from homology"/>
<dbReference type="GO" id="GO:0016255">
    <property type="term" value="P:attachment of GPI anchor to protein"/>
    <property type="evidence" value="ECO:0007669"/>
    <property type="project" value="InterPro"/>
</dbReference>
<evidence type="ECO:0000256" key="7">
    <source>
        <dbReference type="ARBA" id="ARBA00022989"/>
    </source>
</evidence>
<evidence type="ECO:0000256" key="10">
    <source>
        <dbReference type="SAM" id="Phobius"/>
    </source>
</evidence>